<evidence type="ECO:0000256" key="1">
    <source>
        <dbReference type="ARBA" id="ARBA00004123"/>
    </source>
</evidence>
<dbReference type="AlphaFoldDB" id="A0A0F7SMG8"/>
<keyword evidence="3" id="KW-0539">Nucleus</keyword>
<feature type="region of interest" description="Disordered" evidence="4">
    <location>
        <begin position="526"/>
        <end position="658"/>
    </location>
</feature>
<proteinExistence type="inferred from homology"/>
<dbReference type="InterPro" id="IPR019148">
    <property type="entry name" value="Nuclear_protein_DGCR14_ESS-2"/>
</dbReference>
<dbReference type="Pfam" id="PF09751">
    <property type="entry name" value="Es2"/>
    <property type="match status" value="1"/>
</dbReference>
<accession>A0A0F7SMG8</accession>
<evidence type="ECO:0000256" key="3">
    <source>
        <dbReference type="ARBA" id="ARBA00023242"/>
    </source>
</evidence>
<dbReference type="GO" id="GO:0071013">
    <property type="term" value="C:catalytic step 2 spliceosome"/>
    <property type="evidence" value="ECO:0007669"/>
    <property type="project" value="TreeGrafter"/>
</dbReference>
<organism evidence="5">
    <name type="scientific">Phaffia rhodozyma</name>
    <name type="common">Yeast</name>
    <name type="synonym">Xanthophyllomyces dendrorhous</name>
    <dbReference type="NCBI Taxonomy" id="264483"/>
    <lineage>
        <taxon>Eukaryota</taxon>
        <taxon>Fungi</taxon>
        <taxon>Dikarya</taxon>
        <taxon>Basidiomycota</taxon>
        <taxon>Agaricomycotina</taxon>
        <taxon>Tremellomycetes</taxon>
        <taxon>Cystofilobasidiales</taxon>
        <taxon>Mrakiaceae</taxon>
        <taxon>Phaffia</taxon>
    </lineage>
</organism>
<feature type="region of interest" description="Disordered" evidence="4">
    <location>
        <begin position="113"/>
        <end position="173"/>
    </location>
</feature>
<evidence type="ECO:0000256" key="2">
    <source>
        <dbReference type="ARBA" id="ARBA00009072"/>
    </source>
</evidence>
<dbReference type="PANTHER" id="PTHR12940:SF0">
    <property type="entry name" value="SPLICING FACTOR ESS-2 HOMOLOG"/>
    <property type="match status" value="1"/>
</dbReference>
<name>A0A0F7SMG8_PHARH</name>
<feature type="region of interest" description="Disordered" evidence="4">
    <location>
        <begin position="1"/>
        <end position="47"/>
    </location>
</feature>
<evidence type="ECO:0000256" key="4">
    <source>
        <dbReference type="SAM" id="MobiDB-lite"/>
    </source>
</evidence>
<dbReference type="PANTHER" id="PTHR12940">
    <property type="entry name" value="ES-2 PROTEIN - RELATED"/>
    <property type="match status" value="1"/>
</dbReference>
<feature type="compositionally biased region" description="Low complexity" evidence="4">
    <location>
        <begin position="18"/>
        <end position="27"/>
    </location>
</feature>
<sequence>MSTPSSSSRYRNTPGTARSTSSLSLTRPSQTKTSSSSTALVPVREKTGQFTKSLDRQYVLEEDAYTEALSDIIARDFFPSLARLEATNAYLEAVESMDEEKLEVSVRRLFEVDGGQTPVHGDARSTPMPSYQTSSTPLWTSQTPSQTPYRTPVHHPSSLSSSQRFLAGTTPAAPSSLPTLDNFQANFTSEDNASFTSILQEENGKRKEKYAWAYEPEQKVRLRLEEARDKWVKRLGIEASGHADAVKSQETKLLESGSADGGKRMSIEPKLLDKGKGKELVLSSSSESDPSAMQVTTFARPVGTEEETPLPSADIVLPDDSYLAKALVEAGLPPTAVDQHAVVLREDRAKNLKEKAEKDKRDIGHEGWPFKTRNSLMFAPDVNVSPHEIQKAAVLPSNQAPKAIVHSNTRFSNGLEDDFVGEFSGVNPNEPPSPTRSRIAAAIDGTPYPESESSDSMPTVNGYPLVPTQASPTPSSLGPDRIKQLLTWGTLLSTPRALGALGEAGGATPFRIKDPSRRDDIGRRLASSAGRAISDRAKGLVPASSKGRKRGVGEMNPPSWTSSTPGDKLKKRAGSTVELSPAGRGLLARTRLGSLTPRSGGGSGLGVSGRTSESGGSRSRGERGWSGGKGDGTRAEDISKLAWDASPMTSSRGKGAER</sequence>
<feature type="compositionally biased region" description="Polar residues" evidence="4">
    <location>
        <begin position="28"/>
        <end position="39"/>
    </location>
</feature>
<reference evidence="5" key="1">
    <citation type="submission" date="2014-08" db="EMBL/GenBank/DDBJ databases">
        <authorList>
            <person name="Sharma Rahul"/>
            <person name="Thines Marco"/>
        </authorList>
    </citation>
    <scope>NUCLEOTIDE SEQUENCE</scope>
</reference>
<feature type="region of interest" description="Disordered" evidence="4">
    <location>
        <begin position="445"/>
        <end position="479"/>
    </location>
</feature>
<comment type="subcellular location">
    <subcellularLocation>
        <location evidence="1">Nucleus</location>
    </subcellularLocation>
</comment>
<comment type="similarity">
    <text evidence="2">Belongs to the ESS2 family.</text>
</comment>
<protein>
    <submittedName>
        <fullName evidence="5">Nuclear protein ES2</fullName>
    </submittedName>
</protein>
<feature type="compositionally biased region" description="Polar residues" evidence="4">
    <location>
        <begin position="1"/>
        <end position="17"/>
    </location>
</feature>
<evidence type="ECO:0000313" key="5">
    <source>
        <dbReference type="EMBL" id="CED82621.1"/>
    </source>
</evidence>
<feature type="compositionally biased region" description="Low complexity" evidence="4">
    <location>
        <begin position="608"/>
        <end position="617"/>
    </location>
</feature>
<dbReference type="EMBL" id="LN483124">
    <property type="protein sequence ID" value="CED82621.1"/>
    <property type="molecule type" value="Genomic_DNA"/>
</dbReference>
<feature type="region of interest" description="Disordered" evidence="4">
    <location>
        <begin position="500"/>
        <end position="519"/>
    </location>
</feature>
<feature type="compositionally biased region" description="Polar residues" evidence="4">
    <location>
        <begin position="127"/>
        <end position="149"/>
    </location>
</feature>